<protein>
    <submittedName>
        <fullName evidence="1">Uncharacterized protein</fullName>
    </submittedName>
</protein>
<reference evidence="1 2" key="1">
    <citation type="journal article" date="2013" name="Curr. Biol.">
        <title>The Genome of the Foraminiferan Reticulomyxa filosa.</title>
        <authorList>
            <person name="Glockner G."/>
            <person name="Hulsmann N."/>
            <person name="Schleicher M."/>
            <person name="Noegel A.A."/>
            <person name="Eichinger L."/>
            <person name="Gallinger C."/>
            <person name="Pawlowski J."/>
            <person name="Sierra R."/>
            <person name="Euteneuer U."/>
            <person name="Pillet L."/>
            <person name="Moustafa A."/>
            <person name="Platzer M."/>
            <person name="Groth M."/>
            <person name="Szafranski K."/>
            <person name="Schliwa M."/>
        </authorList>
    </citation>
    <scope>NUCLEOTIDE SEQUENCE [LARGE SCALE GENOMIC DNA]</scope>
</reference>
<evidence type="ECO:0000313" key="2">
    <source>
        <dbReference type="Proteomes" id="UP000023152"/>
    </source>
</evidence>
<feature type="non-terminal residue" evidence="1">
    <location>
        <position position="133"/>
    </location>
</feature>
<dbReference type="Proteomes" id="UP000023152">
    <property type="component" value="Unassembled WGS sequence"/>
</dbReference>
<gene>
    <name evidence="1" type="ORF">RFI_07959</name>
</gene>
<dbReference type="EMBL" id="ASPP01006212">
    <property type="protein sequence ID" value="ETO29167.1"/>
    <property type="molecule type" value="Genomic_DNA"/>
</dbReference>
<comment type="caution">
    <text evidence="1">The sequence shown here is derived from an EMBL/GenBank/DDBJ whole genome shotgun (WGS) entry which is preliminary data.</text>
</comment>
<keyword evidence="2" id="KW-1185">Reference proteome</keyword>
<name>X6NV58_RETFI</name>
<organism evidence="1 2">
    <name type="scientific">Reticulomyxa filosa</name>
    <dbReference type="NCBI Taxonomy" id="46433"/>
    <lineage>
        <taxon>Eukaryota</taxon>
        <taxon>Sar</taxon>
        <taxon>Rhizaria</taxon>
        <taxon>Retaria</taxon>
        <taxon>Foraminifera</taxon>
        <taxon>Monothalamids</taxon>
        <taxon>Reticulomyxidae</taxon>
        <taxon>Reticulomyxa</taxon>
    </lineage>
</organism>
<dbReference type="AlphaFoldDB" id="X6NV58"/>
<proteinExistence type="predicted"/>
<sequence>MVMQLCQVLLTKQFESGDEAYFGSNHCIIVFEEKINNLFSDFSRFLKSGINEKETAYVIVFIVNQQNVLQYKDTFFAKILLIHYFSNYIECQVDIEQSLFAKIKLDRNPDSSKKNVINNGKFLLNEEEEEEMN</sequence>
<evidence type="ECO:0000313" key="1">
    <source>
        <dbReference type="EMBL" id="ETO29167.1"/>
    </source>
</evidence>
<accession>X6NV58</accession>